<evidence type="ECO:0000313" key="7">
    <source>
        <dbReference type="Proteomes" id="UP000824192"/>
    </source>
</evidence>
<reference evidence="6" key="2">
    <citation type="submission" date="2021-04" db="EMBL/GenBank/DDBJ databases">
        <authorList>
            <person name="Gilroy R."/>
        </authorList>
    </citation>
    <scope>NUCLEOTIDE SEQUENCE</scope>
    <source>
        <strain evidence="6">ChiGjej6B6-1540</strain>
    </source>
</reference>
<feature type="domain" description="FAD/NAD(P)-binding" evidence="4">
    <location>
        <begin position="1"/>
        <end position="296"/>
    </location>
</feature>
<dbReference type="Pfam" id="PF18267">
    <property type="entry name" value="Rubredoxin_C"/>
    <property type="match status" value="1"/>
</dbReference>
<evidence type="ECO:0000313" key="6">
    <source>
        <dbReference type="EMBL" id="HIW92989.1"/>
    </source>
</evidence>
<evidence type="ECO:0000259" key="4">
    <source>
        <dbReference type="Pfam" id="PF07992"/>
    </source>
</evidence>
<organism evidence="6 7">
    <name type="scientific">Candidatus Flavonifractor merdipullorum</name>
    <dbReference type="NCBI Taxonomy" id="2838590"/>
    <lineage>
        <taxon>Bacteria</taxon>
        <taxon>Bacillati</taxon>
        <taxon>Bacillota</taxon>
        <taxon>Clostridia</taxon>
        <taxon>Eubacteriales</taxon>
        <taxon>Oscillospiraceae</taxon>
        <taxon>Flavonifractor</taxon>
    </lineage>
</organism>
<reference evidence="6" key="1">
    <citation type="journal article" date="2021" name="PeerJ">
        <title>Extensive microbial diversity within the chicken gut microbiome revealed by metagenomics and culture.</title>
        <authorList>
            <person name="Gilroy R."/>
            <person name="Ravi A."/>
            <person name="Getino M."/>
            <person name="Pursley I."/>
            <person name="Horton D.L."/>
            <person name="Alikhan N.F."/>
            <person name="Baker D."/>
            <person name="Gharbi K."/>
            <person name="Hall N."/>
            <person name="Watson M."/>
            <person name="Adriaenssens E.M."/>
            <person name="Foster-Nyarko E."/>
            <person name="Jarju S."/>
            <person name="Secka A."/>
            <person name="Antonio M."/>
            <person name="Oren A."/>
            <person name="Chaudhuri R.R."/>
            <person name="La Ragione R."/>
            <person name="Hildebrand F."/>
            <person name="Pallen M.J."/>
        </authorList>
    </citation>
    <scope>NUCLEOTIDE SEQUENCE</scope>
    <source>
        <strain evidence="6">ChiGjej6B6-1540</strain>
    </source>
</reference>
<evidence type="ECO:0000256" key="1">
    <source>
        <dbReference type="ARBA" id="ARBA00001974"/>
    </source>
</evidence>
<evidence type="ECO:0000256" key="3">
    <source>
        <dbReference type="ARBA" id="ARBA00022827"/>
    </source>
</evidence>
<dbReference type="GO" id="GO:0016491">
    <property type="term" value="F:oxidoreductase activity"/>
    <property type="evidence" value="ECO:0007669"/>
    <property type="project" value="InterPro"/>
</dbReference>
<dbReference type="InterPro" id="IPR016156">
    <property type="entry name" value="FAD/NAD-linked_Rdtase_dimer_sf"/>
</dbReference>
<dbReference type="PANTHER" id="PTHR43429:SF3">
    <property type="entry name" value="NITRITE REDUCTASE [NAD(P)H]"/>
    <property type="match status" value="1"/>
</dbReference>
<dbReference type="PRINTS" id="PR00368">
    <property type="entry name" value="FADPNR"/>
</dbReference>
<dbReference type="InterPro" id="IPR036188">
    <property type="entry name" value="FAD/NAD-bd_sf"/>
</dbReference>
<name>A0A9D1RRT5_9FIRM</name>
<dbReference type="InterPro" id="IPR041575">
    <property type="entry name" value="Rubredoxin_C"/>
</dbReference>
<evidence type="ECO:0000256" key="2">
    <source>
        <dbReference type="ARBA" id="ARBA00022630"/>
    </source>
</evidence>
<evidence type="ECO:0000259" key="5">
    <source>
        <dbReference type="Pfam" id="PF18267"/>
    </source>
</evidence>
<sequence length="414" mass="44445">MDYVIIGNGTAAVGCVEGIRTLDRTGSITIVSAEPYPVYGRPLISYLLEGKTTEDKMLRYRPEDWYEKNGVTLLPGRTAVSVDSAAHEVTLDNGTVLPYHKLCFATGSRPFVPPMEGLETVEHQTSFMTLDDAHALAAMLGDGKDKRVLIIGAGLIGLKCAEGIVDRCASLTIVDMAERILPNVMLPHPAALIQKRIESRGVTFLLGDSAARFEGNRAVLKSGTVVDFDVLVLAVGVRPNTELAAQAGCTVDRGIVVDDHCAAGPDLWAAGDCARSHDISSGSERILAILPNAYLQGETAGLNMAGGNRAFTKAIPMNASGFFGLHVVSAGSYEGQTYLEEDPEEGTYKLLVTQDDRLVGFILLGDVERAGIYTSLIREQTSLSSIDFALIREKPQLMAFSRSERAKKLGGVQL</sequence>
<comment type="cofactor">
    <cofactor evidence="1">
        <name>FAD</name>
        <dbReference type="ChEBI" id="CHEBI:57692"/>
    </cofactor>
</comment>
<dbReference type="Proteomes" id="UP000824192">
    <property type="component" value="Unassembled WGS sequence"/>
</dbReference>
<proteinExistence type="predicted"/>
<comment type="caution">
    <text evidence="6">The sequence shown here is derived from an EMBL/GenBank/DDBJ whole genome shotgun (WGS) entry which is preliminary data.</text>
</comment>
<keyword evidence="3" id="KW-0274">FAD</keyword>
<dbReference type="PANTHER" id="PTHR43429">
    <property type="entry name" value="PYRIDINE NUCLEOTIDE-DISULFIDE OXIDOREDUCTASE DOMAIN-CONTAINING"/>
    <property type="match status" value="1"/>
</dbReference>
<dbReference type="PRINTS" id="PR00411">
    <property type="entry name" value="PNDRDTASEI"/>
</dbReference>
<dbReference type="Gene3D" id="3.50.50.60">
    <property type="entry name" value="FAD/NAD(P)-binding domain"/>
    <property type="match status" value="2"/>
</dbReference>
<feature type="domain" description="NADH-rubredoxin oxidoreductase C-terminal" evidence="5">
    <location>
        <begin position="316"/>
        <end position="381"/>
    </location>
</feature>
<dbReference type="Pfam" id="PF07992">
    <property type="entry name" value="Pyr_redox_2"/>
    <property type="match status" value="1"/>
</dbReference>
<dbReference type="AlphaFoldDB" id="A0A9D1RRT5"/>
<keyword evidence="2" id="KW-0285">Flavoprotein</keyword>
<accession>A0A9D1RRT5</accession>
<dbReference type="SUPFAM" id="SSF51905">
    <property type="entry name" value="FAD/NAD(P)-binding domain"/>
    <property type="match status" value="2"/>
</dbReference>
<dbReference type="Gene3D" id="3.30.390.30">
    <property type="match status" value="1"/>
</dbReference>
<dbReference type="EMBL" id="DXGA01000007">
    <property type="protein sequence ID" value="HIW92989.1"/>
    <property type="molecule type" value="Genomic_DNA"/>
</dbReference>
<dbReference type="InterPro" id="IPR023753">
    <property type="entry name" value="FAD/NAD-binding_dom"/>
</dbReference>
<dbReference type="InterPro" id="IPR050260">
    <property type="entry name" value="FAD-bd_OxRdtase"/>
</dbReference>
<gene>
    <name evidence="6" type="ORF">H9868_00440</name>
</gene>
<protein>
    <submittedName>
        <fullName evidence="6">FAD-dependent oxidoreductase</fullName>
    </submittedName>
</protein>